<dbReference type="GO" id="GO:0048500">
    <property type="term" value="C:signal recognition particle"/>
    <property type="evidence" value="ECO:0007669"/>
    <property type="project" value="InterPro"/>
</dbReference>
<dbReference type="InterPro" id="IPR022941">
    <property type="entry name" value="SRP54"/>
</dbReference>
<dbReference type="SMART" id="SM00963">
    <property type="entry name" value="SRP54_N"/>
    <property type="match status" value="1"/>
</dbReference>
<reference evidence="3" key="1">
    <citation type="submission" date="2018-05" db="EMBL/GenBank/DDBJ databases">
        <authorList>
            <person name="Lanie J.A."/>
            <person name="Ng W.-L."/>
            <person name="Kazmierczak K.M."/>
            <person name="Andrzejewski T.M."/>
            <person name="Davidsen T.M."/>
            <person name="Wayne K.J."/>
            <person name="Tettelin H."/>
            <person name="Glass J.I."/>
            <person name="Rusch D."/>
            <person name="Podicherti R."/>
            <person name="Tsui H.-C.T."/>
            <person name="Winkler M.E."/>
        </authorList>
    </citation>
    <scope>NUCLEOTIDE SEQUENCE</scope>
</reference>
<dbReference type="Gene3D" id="1.20.120.140">
    <property type="entry name" value="Signal recognition particle SRP54, nucleotide-binding domain"/>
    <property type="match status" value="1"/>
</dbReference>
<comment type="subcellular location">
    <subcellularLocation>
        <location evidence="1">Cytoplasm</location>
    </subcellularLocation>
</comment>
<evidence type="ECO:0000313" key="3">
    <source>
        <dbReference type="EMBL" id="SVD42896.1"/>
    </source>
</evidence>
<dbReference type="Pfam" id="PF02881">
    <property type="entry name" value="SRP54_N"/>
    <property type="match status" value="1"/>
</dbReference>
<dbReference type="PANTHER" id="PTHR11564:SF5">
    <property type="entry name" value="SIGNAL RECOGNITION PARTICLE SUBUNIT SRP54"/>
    <property type="match status" value="1"/>
</dbReference>
<evidence type="ECO:0000259" key="2">
    <source>
        <dbReference type="SMART" id="SM00963"/>
    </source>
</evidence>
<dbReference type="SUPFAM" id="SSF47364">
    <property type="entry name" value="Domain of the SRP/SRP receptor G-proteins"/>
    <property type="match status" value="1"/>
</dbReference>
<accession>A0A382V8L7</accession>
<dbReference type="InterPro" id="IPR013822">
    <property type="entry name" value="Signal_recog_particl_SRP54_hlx"/>
</dbReference>
<proteinExistence type="predicted"/>
<dbReference type="GO" id="GO:0005525">
    <property type="term" value="F:GTP binding"/>
    <property type="evidence" value="ECO:0007669"/>
    <property type="project" value="InterPro"/>
</dbReference>
<dbReference type="AlphaFoldDB" id="A0A382V8L7"/>
<protein>
    <recommendedName>
        <fullName evidence="2">Signal recognition particle SRP54 helical bundle domain-containing protein</fullName>
    </recommendedName>
</protein>
<dbReference type="PANTHER" id="PTHR11564">
    <property type="entry name" value="SIGNAL RECOGNITION PARTICLE 54K PROTEIN SRP54"/>
    <property type="match status" value="1"/>
</dbReference>
<gene>
    <name evidence="3" type="ORF">METZ01_LOCUS395750</name>
</gene>
<dbReference type="InterPro" id="IPR036225">
    <property type="entry name" value="SRP/SRP_N"/>
</dbReference>
<evidence type="ECO:0000256" key="1">
    <source>
        <dbReference type="ARBA" id="ARBA00004496"/>
    </source>
</evidence>
<name>A0A382V8L7_9ZZZZ</name>
<dbReference type="EMBL" id="UINC01150053">
    <property type="protein sequence ID" value="SVD42896.1"/>
    <property type="molecule type" value="Genomic_DNA"/>
</dbReference>
<dbReference type="GO" id="GO:0006614">
    <property type="term" value="P:SRP-dependent cotranslational protein targeting to membrane"/>
    <property type="evidence" value="ECO:0007669"/>
    <property type="project" value="InterPro"/>
</dbReference>
<feature type="domain" description="Signal recognition particle SRP54 helical bundle" evidence="2">
    <location>
        <begin position="1"/>
        <end position="60"/>
    </location>
</feature>
<dbReference type="InterPro" id="IPR042101">
    <property type="entry name" value="SRP54_N_sf"/>
</dbReference>
<dbReference type="GO" id="GO:0003924">
    <property type="term" value="F:GTPase activity"/>
    <property type="evidence" value="ECO:0007669"/>
    <property type="project" value="InterPro"/>
</dbReference>
<organism evidence="3">
    <name type="scientific">marine metagenome</name>
    <dbReference type="NCBI Taxonomy" id="408172"/>
    <lineage>
        <taxon>unclassified sequences</taxon>
        <taxon>metagenomes</taxon>
        <taxon>ecological metagenomes</taxon>
    </lineage>
</organism>
<sequence length="60" mass="6893">MFESLTEKLQSTFKKLSGQGKLTEKNVSDALREVRFALLEADVSYKIVRQFVDDVKVRSL</sequence>
<feature type="non-terminal residue" evidence="3">
    <location>
        <position position="60"/>
    </location>
</feature>